<evidence type="ECO:0000256" key="2">
    <source>
        <dbReference type="ARBA" id="ARBA00022692"/>
    </source>
</evidence>
<dbReference type="Gene3D" id="1.20.1420.30">
    <property type="entry name" value="NCX, central ion-binding region"/>
    <property type="match status" value="2"/>
</dbReference>
<protein>
    <recommendedName>
        <fullName evidence="6">Sodium/calcium exchanger membrane region domain-containing protein</fullName>
    </recommendedName>
</protein>
<feature type="transmembrane region" description="Helical" evidence="5">
    <location>
        <begin position="331"/>
        <end position="348"/>
    </location>
</feature>
<feature type="domain" description="Sodium/calcium exchanger membrane region" evidence="6">
    <location>
        <begin position="9"/>
        <end position="147"/>
    </location>
</feature>
<evidence type="ECO:0000313" key="7">
    <source>
        <dbReference type="EMBL" id="PJE63280.1"/>
    </source>
</evidence>
<comment type="caution">
    <text evidence="7">The sequence shown here is derived from an EMBL/GenBank/DDBJ whole genome shotgun (WGS) entry which is preliminary data.</text>
</comment>
<evidence type="ECO:0000313" key="8">
    <source>
        <dbReference type="Proteomes" id="UP000229554"/>
    </source>
</evidence>
<keyword evidence="3 5" id="KW-1133">Transmembrane helix</keyword>
<name>A0A2M8KTS8_9BACT</name>
<dbReference type="InterPro" id="IPR004481">
    <property type="entry name" value="K/Na/Ca-exchanger"/>
</dbReference>
<dbReference type="Proteomes" id="UP000229554">
    <property type="component" value="Unassembled WGS sequence"/>
</dbReference>
<evidence type="ECO:0000256" key="3">
    <source>
        <dbReference type="ARBA" id="ARBA00022989"/>
    </source>
</evidence>
<sequence length="354" mass="38947">MATFILSLITLILVFYVLALVVENYFVPSLENISQKLKLSSDISGATLMAAGSSAPELFVSFFALFRPSDQQAIGTGTIVGSAIFNILVIVGASALYKKAKLTWQPVIRDLIFYSVTILLLLLTFSDGKITFLDASLFVGLYGVYLLSFKQWKRMFPYTIIDAPFENEPSKVLTESKIQQFTETMVSRMFISAKNNPKRHIYNFLLSILYIALLSHVMVESAVHIAQFLNISAAVIGLTVLAAGTSIPDLLSSIHVAKRGRGDMAIANAVGSNIFDIAIGLGLPWLCILLTKPMLAVATENLLSSVFLLFATVISLLFLLIARRWQIGRKAGLLLIALYVLYVIYQLQTIHPAL</sequence>
<feature type="transmembrane region" description="Helical" evidence="5">
    <location>
        <begin position="73"/>
        <end position="97"/>
    </location>
</feature>
<dbReference type="InterPro" id="IPR044880">
    <property type="entry name" value="NCX_ion-bd_dom_sf"/>
</dbReference>
<proteinExistence type="predicted"/>
<dbReference type="NCBIfam" id="TIGR00367">
    <property type="entry name" value="calcium/sodium antiporter"/>
    <property type="match status" value="1"/>
</dbReference>
<dbReference type="EMBL" id="PFED01000015">
    <property type="protein sequence ID" value="PJE63280.1"/>
    <property type="molecule type" value="Genomic_DNA"/>
</dbReference>
<dbReference type="Pfam" id="PF01699">
    <property type="entry name" value="Na_Ca_ex"/>
    <property type="match status" value="2"/>
</dbReference>
<comment type="subcellular location">
    <subcellularLocation>
        <location evidence="1">Membrane</location>
        <topology evidence="1">Multi-pass membrane protein</topology>
    </subcellularLocation>
</comment>
<dbReference type="AlphaFoldDB" id="A0A2M8KTS8"/>
<keyword evidence="2 5" id="KW-0812">Transmembrane</keyword>
<organism evidence="7 8">
    <name type="scientific">Candidatus Roizmanbacteria bacterium CG10_big_fil_rev_8_21_14_0_10_39_6</name>
    <dbReference type="NCBI Taxonomy" id="1974853"/>
    <lineage>
        <taxon>Bacteria</taxon>
        <taxon>Candidatus Roizmaniibacteriota</taxon>
    </lineage>
</organism>
<keyword evidence="4 5" id="KW-0472">Membrane</keyword>
<gene>
    <name evidence="7" type="ORF">COU88_00390</name>
</gene>
<dbReference type="GO" id="GO:0005262">
    <property type="term" value="F:calcium channel activity"/>
    <property type="evidence" value="ECO:0007669"/>
    <property type="project" value="TreeGrafter"/>
</dbReference>
<feature type="transmembrane region" description="Helical" evidence="5">
    <location>
        <begin position="225"/>
        <end position="244"/>
    </location>
</feature>
<evidence type="ECO:0000256" key="4">
    <source>
        <dbReference type="ARBA" id="ARBA00023136"/>
    </source>
</evidence>
<evidence type="ECO:0000256" key="5">
    <source>
        <dbReference type="SAM" id="Phobius"/>
    </source>
</evidence>
<dbReference type="PANTHER" id="PTHR10846:SF8">
    <property type="entry name" value="INNER MEMBRANE PROTEIN YRBG"/>
    <property type="match status" value="1"/>
</dbReference>
<dbReference type="GO" id="GO:0008273">
    <property type="term" value="F:calcium, potassium:sodium antiporter activity"/>
    <property type="evidence" value="ECO:0007669"/>
    <property type="project" value="TreeGrafter"/>
</dbReference>
<feature type="transmembrane region" description="Helical" evidence="5">
    <location>
        <begin position="303"/>
        <end position="322"/>
    </location>
</feature>
<evidence type="ECO:0000256" key="1">
    <source>
        <dbReference type="ARBA" id="ARBA00004141"/>
    </source>
</evidence>
<feature type="transmembrane region" description="Helical" evidence="5">
    <location>
        <begin position="112"/>
        <end position="145"/>
    </location>
</feature>
<dbReference type="GO" id="GO:0006874">
    <property type="term" value="P:intracellular calcium ion homeostasis"/>
    <property type="evidence" value="ECO:0007669"/>
    <property type="project" value="TreeGrafter"/>
</dbReference>
<dbReference type="GO" id="GO:0005886">
    <property type="term" value="C:plasma membrane"/>
    <property type="evidence" value="ECO:0007669"/>
    <property type="project" value="TreeGrafter"/>
</dbReference>
<dbReference type="PANTHER" id="PTHR10846">
    <property type="entry name" value="SODIUM/POTASSIUM/CALCIUM EXCHANGER"/>
    <property type="match status" value="1"/>
</dbReference>
<feature type="transmembrane region" description="Helical" evidence="5">
    <location>
        <begin position="265"/>
        <end position="291"/>
    </location>
</feature>
<reference evidence="8" key="1">
    <citation type="submission" date="2017-09" db="EMBL/GenBank/DDBJ databases">
        <title>Depth-based differentiation of microbial function through sediment-hosted aquifers and enrichment of novel symbionts in the deep terrestrial subsurface.</title>
        <authorList>
            <person name="Probst A.J."/>
            <person name="Ladd B."/>
            <person name="Jarett J.K."/>
            <person name="Geller-Mcgrath D.E."/>
            <person name="Sieber C.M.K."/>
            <person name="Emerson J.B."/>
            <person name="Anantharaman K."/>
            <person name="Thomas B.C."/>
            <person name="Malmstrom R."/>
            <person name="Stieglmeier M."/>
            <person name="Klingl A."/>
            <person name="Woyke T."/>
            <person name="Ryan C.M."/>
            <person name="Banfield J.F."/>
        </authorList>
    </citation>
    <scope>NUCLEOTIDE SEQUENCE [LARGE SCALE GENOMIC DNA]</scope>
</reference>
<dbReference type="InterPro" id="IPR004837">
    <property type="entry name" value="NaCa_Exmemb"/>
</dbReference>
<accession>A0A2M8KTS8</accession>
<feature type="transmembrane region" description="Helical" evidence="5">
    <location>
        <begin position="201"/>
        <end position="219"/>
    </location>
</feature>
<evidence type="ECO:0000259" key="6">
    <source>
        <dbReference type="Pfam" id="PF01699"/>
    </source>
</evidence>
<feature type="domain" description="Sodium/calcium exchanger membrane region" evidence="6">
    <location>
        <begin position="204"/>
        <end position="347"/>
    </location>
</feature>